<sequence>MGGGFFGASDGADMEELGGDLEDDPTEFEGAIEEVDIPSTRDEELLGGIFGATLSIASRDVNSYVKPKPALLTPQDLMGAAAQPPGGPPSAFARQQAAFEAERAAFQRQMAQGGPPMGPPAGSAPPMPPPGMLRNIGPPPPGMAPRGPPGAGAGMGMGMGMGAGMGAGAGVPPPGMPPPMGPPPGMMGGNGAFPPLGSHPPPPGMRGGPPPPHFPPPHHGGRGRHHHDQRFPPPAPTHGGGGGGRRGDVPEWADGSIVGGGGGDIPGMPGVPMGPNDDDAFGPGSGSFGGGGGTRQGGGRGGRGGGRHGHNQRHNHRNRSAKLMTSDEIEQILRIQWAATHPLDRAAYDHDYYYQCWLHSNNRAKLKEPFAPSELRELAPQAKEARAPTAFVTLDGLGRVPFSNLRAPKPLLDVSGKGEVDGGAGREADENQAGGRRLEQEPLLAARIMIEDGMCLLLDVDDIDRQVEEGVAAEAPAAMARRRDFLLEGLAGTLRVPATPVLNAQARKRGDSDAVFERIATLHKGRVMLAKLLPRLRSGCSAAASLVWAVMRHSPTLLKEGEKAAVAAAAAAGNEASANNSAAELAKETAVAMSNLSYAATSSAIEALASAAMAADAAGSLPSFAAASGPGAGMASLARAVLEQGSRLGILGADYDASPEWSDCFTTLFNILDAHLATLEKYHVAAKGGEKKLAASIAERAGAEKLELPRDLLRACVPHCTAEQRETIRVRIQSCQ</sequence>
<dbReference type="eggNOG" id="ENOG502QQ60">
    <property type="taxonomic scope" value="Eukaryota"/>
</dbReference>
<feature type="compositionally biased region" description="Pro residues" evidence="3">
    <location>
        <begin position="197"/>
        <end position="218"/>
    </location>
</feature>
<dbReference type="PANTHER" id="PTHR21551:SF0">
    <property type="entry name" value="PROTEIN ASSOCIATED WITH TOPO II RELATED-1, ISOFORM A"/>
    <property type="match status" value="1"/>
</dbReference>
<evidence type="ECO:0000256" key="2">
    <source>
        <dbReference type="ARBA" id="ARBA00022490"/>
    </source>
</evidence>
<reference evidence="4 5" key="1">
    <citation type="journal article" date="2009" name="Science">
        <title>Green evolution and dynamic adaptations revealed by genomes of the marine picoeukaryotes Micromonas.</title>
        <authorList>
            <person name="Worden A.Z."/>
            <person name="Lee J.H."/>
            <person name="Mock T."/>
            <person name="Rouze P."/>
            <person name="Simmons M.P."/>
            <person name="Aerts A.L."/>
            <person name="Allen A.E."/>
            <person name="Cuvelier M.L."/>
            <person name="Derelle E."/>
            <person name="Everett M.V."/>
            <person name="Foulon E."/>
            <person name="Grimwood J."/>
            <person name="Gundlach H."/>
            <person name="Henrissat B."/>
            <person name="Napoli C."/>
            <person name="McDonald S.M."/>
            <person name="Parker M.S."/>
            <person name="Rombauts S."/>
            <person name="Salamov A."/>
            <person name="Von Dassow P."/>
            <person name="Badger J.H."/>
            <person name="Coutinho P.M."/>
            <person name="Demir E."/>
            <person name="Dubchak I."/>
            <person name="Gentemann C."/>
            <person name="Eikrem W."/>
            <person name="Gready J.E."/>
            <person name="John U."/>
            <person name="Lanier W."/>
            <person name="Lindquist E.A."/>
            <person name="Lucas S."/>
            <person name="Mayer K.F."/>
            <person name="Moreau H."/>
            <person name="Not F."/>
            <person name="Otillar R."/>
            <person name="Panaud O."/>
            <person name="Pangilinan J."/>
            <person name="Paulsen I."/>
            <person name="Piegu B."/>
            <person name="Poliakov A."/>
            <person name="Robbens S."/>
            <person name="Schmutz J."/>
            <person name="Toulza E."/>
            <person name="Wyss T."/>
            <person name="Zelensky A."/>
            <person name="Zhou K."/>
            <person name="Armbrust E.V."/>
            <person name="Bhattacharya D."/>
            <person name="Goodenough U.W."/>
            <person name="Van de Peer Y."/>
            <person name="Grigoriev I.V."/>
        </authorList>
    </citation>
    <scope>NUCLEOTIDE SEQUENCE [LARGE SCALE GENOMIC DNA]</scope>
    <source>
        <strain evidence="4 5">CCMP1545</strain>
    </source>
</reference>
<accession>C1MQF0</accession>
<name>C1MQF0_MICPC</name>
<evidence type="ECO:0000313" key="4">
    <source>
        <dbReference type="EMBL" id="EEH58067.1"/>
    </source>
</evidence>
<feature type="compositionally biased region" description="Gly residues" evidence="3">
    <location>
        <begin position="283"/>
        <end position="304"/>
    </location>
</feature>
<dbReference type="GeneID" id="9683184"/>
<feature type="compositionally biased region" description="Pro residues" evidence="3">
    <location>
        <begin position="116"/>
        <end position="148"/>
    </location>
</feature>
<feature type="region of interest" description="Disordered" evidence="3">
    <location>
        <begin position="1"/>
        <end position="25"/>
    </location>
</feature>
<feature type="compositionally biased region" description="Pro residues" evidence="3">
    <location>
        <begin position="171"/>
        <end position="185"/>
    </location>
</feature>
<dbReference type="GO" id="GO:0000932">
    <property type="term" value="C:P-body"/>
    <property type="evidence" value="ECO:0007669"/>
    <property type="project" value="UniProtKB-SubCell"/>
</dbReference>
<feature type="compositionally biased region" description="Basic and acidic residues" evidence="3">
    <location>
        <begin position="416"/>
        <end position="429"/>
    </location>
</feature>
<feature type="compositionally biased region" description="Basic residues" evidence="3">
    <location>
        <begin position="219"/>
        <end position="228"/>
    </location>
</feature>
<evidence type="ECO:0000256" key="3">
    <source>
        <dbReference type="SAM" id="MobiDB-lite"/>
    </source>
</evidence>
<feature type="region of interest" description="Disordered" evidence="3">
    <location>
        <begin position="413"/>
        <end position="437"/>
    </location>
</feature>
<dbReference type="PANTHER" id="PTHR21551">
    <property type="entry name" value="TOPOISOMERASE II-ASSOCIATED PROTEIN PAT1"/>
    <property type="match status" value="1"/>
</dbReference>
<dbReference type="OMA" id="QWAATHP"/>
<evidence type="ECO:0000313" key="5">
    <source>
        <dbReference type="Proteomes" id="UP000001876"/>
    </source>
</evidence>
<feature type="compositionally biased region" description="Basic residues" evidence="3">
    <location>
        <begin position="305"/>
        <end position="317"/>
    </location>
</feature>
<feature type="compositionally biased region" description="Acidic residues" evidence="3">
    <location>
        <begin position="12"/>
        <end position="25"/>
    </location>
</feature>
<protein>
    <submittedName>
        <fullName evidence="4">Predicted protein</fullName>
    </submittedName>
</protein>
<dbReference type="RefSeq" id="XP_003058116.1">
    <property type="nucleotide sequence ID" value="XM_003058070.1"/>
</dbReference>
<organism evidence="5">
    <name type="scientific">Micromonas pusilla (strain CCMP1545)</name>
    <name type="common">Picoplanktonic green alga</name>
    <dbReference type="NCBI Taxonomy" id="564608"/>
    <lineage>
        <taxon>Eukaryota</taxon>
        <taxon>Viridiplantae</taxon>
        <taxon>Chlorophyta</taxon>
        <taxon>Mamiellophyceae</taxon>
        <taxon>Mamiellales</taxon>
        <taxon>Mamiellaceae</taxon>
        <taxon>Micromonas</taxon>
    </lineage>
</organism>
<dbReference type="OrthoDB" id="496940at2759"/>
<comment type="subcellular location">
    <subcellularLocation>
        <location evidence="1">Cytoplasm</location>
        <location evidence="1">P-body</location>
    </subcellularLocation>
</comment>
<feature type="region of interest" description="Disordered" evidence="3">
    <location>
        <begin position="170"/>
        <end position="253"/>
    </location>
</feature>
<feature type="region of interest" description="Disordered" evidence="3">
    <location>
        <begin position="273"/>
        <end position="317"/>
    </location>
</feature>
<proteinExistence type="predicted"/>
<dbReference type="Proteomes" id="UP000001876">
    <property type="component" value="Unassembled WGS sequence"/>
</dbReference>
<dbReference type="GO" id="GO:0003723">
    <property type="term" value="F:RNA binding"/>
    <property type="evidence" value="ECO:0007669"/>
    <property type="project" value="TreeGrafter"/>
</dbReference>
<evidence type="ECO:0000256" key="1">
    <source>
        <dbReference type="ARBA" id="ARBA00004201"/>
    </source>
</evidence>
<dbReference type="GO" id="GO:0000290">
    <property type="term" value="P:deadenylation-dependent decapping of nuclear-transcribed mRNA"/>
    <property type="evidence" value="ECO:0007669"/>
    <property type="project" value="InterPro"/>
</dbReference>
<keyword evidence="5" id="KW-1185">Reference proteome</keyword>
<dbReference type="GO" id="GO:0033962">
    <property type="term" value="P:P-body assembly"/>
    <property type="evidence" value="ECO:0007669"/>
    <property type="project" value="TreeGrafter"/>
</dbReference>
<feature type="region of interest" description="Disordered" evidence="3">
    <location>
        <begin position="110"/>
        <end position="155"/>
    </location>
</feature>
<dbReference type="KEGG" id="mpp:MICPUCDRAFT_67350"/>
<gene>
    <name evidence="4" type="ORF">MICPUCDRAFT_67350</name>
</gene>
<dbReference type="InterPro" id="IPR039900">
    <property type="entry name" value="Pat1-like"/>
</dbReference>
<keyword evidence="2" id="KW-0963">Cytoplasm</keyword>
<dbReference type="AlphaFoldDB" id="C1MQF0"/>
<dbReference type="EMBL" id="GG663738">
    <property type="protein sequence ID" value="EEH58067.1"/>
    <property type="molecule type" value="Genomic_DNA"/>
</dbReference>